<dbReference type="Gene3D" id="3.10.105.10">
    <property type="entry name" value="Dipeptide-binding Protein, Domain 3"/>
    <property type="match status" value="1"/>
</dbReference>
<gene>
    <name evidence="7" type="ORF">C7B45_09560</name>
</gene>
<dbReference type="GO" id="GO:0030313">
    <property type="term" value="C:cell envelope"/>
    <property type="evidence" value="ECO:0007669"/>
    <property type="project" value="UniProtKB-SubCell"/>
</dbReference>
<comment type="caution">
    <text evidence="7">The sequence shown here is derived from an EMBL/GenBank/DDBJ whole genome shotgun (WGS) entry which is preliminary data.</text>
</comment>
<dbReference type="SUPFAM" id="SSF53850">
    <property type="entry name" value="Periplasmic binding protein-like II"/>
    <property type="match status" value="1"/>
</dbReference>
<sequence>MKLRSLSLAAAAVAVSMAAMAASYGASSSRVAASTSTGGTLTVALPPATNISWYIPITNASNDSVYNGWLQDQIYQPLIYLNDSYNIVWANSVASKITYNAAGTVYHVYLNPKWKWSNGTPVTSKDLMFTWNVVKAASASKAPLPWPFVGAGTGEIPFGVKSVVPNNLHEVTFTLDKPANQQWFIYNGLIQLTPMPAQAFDVKGSNWTAEAKYLGSIATNPTTAEKLSDGPFLLKSATPSQEWVLTPNPDYGGHKATVSKLIFAYEASDTAEFAALRSGTVNFGYIDPSQLGASKSLTAVGDTIFPGYSLGVFWTEMNMWPASPAKSIFDQLYVRQALQESTNQPAMVKDLYKGYGVAQYGPLPSTPLTKFYDAKAEPVMPYNLTKAKKLLTSHGWKEVNGVMTKGSQKMNFTMIYVSGDETTLQQAELMQADWEKIGIKTTLKGEPFDTFISMTSDKTNTSWQLAVGSGWDYNGPGWMPTGGQLFSSTAPSGTGYANAHENALIAATHKPYPTQAAFMKAFDQYEAYTAAQLPFLWLPNPAGIDVAGPTVVGAKTYANFTTGDPGFNFMSVK</sequence>
<comment type="subcellular location">
    <subcellularLocation>
        <location evidence="1">Cell envelope</location>
    </subcellularLocation>
</comment>
<evidence type="ECO:0000259" key="6">
    <source>
        <dbReference type="Pfam" id="PF00496"/>
    </source>
</evidence>
<dbReference type="GO" id="GO:0015833">
    <property type="term" value="P:peptide transport"/>
    <property type="evidence" value="ECO:0007669"/>
    <property type="project" value="TreeGrafter"/>
</dbReference>
<evidence type="ECO:0000313" key="8">
    <source>
        <dbReference type="Proteomes" id="UP000241848"/>
    </source>
</evidence>
<feature type="signal peptide" evidence="5">
    <location>
        <begin position="1"/>
        <end position="21"/>
    </location>
</feature>
<feature type="domain" description="Solute-binding protein family 5" evidence="6">
    <location>
        <begin position="93"/>
        <end position="473"/>
    </location>
</feature>
<dbReference type="CDD" id="cd08513">
    <property type="entry name" value="PBP2_thermophilic_Hb8_like"/>
    <property type="match status" value="1"/>
</dbReference>
<dbReference type="AlphaFoldDB" id="A0A2T2WHL2"/>
<dbReference type="Gene3D" id="3.40.190.10">
    <property type="entry name" value="Periplasmic binding protein-like II"/>
    <property type="match status" value="1"/>
</dbReference>
<keyword evidence="4 5" id="KW-0732">Signal</keyword>
<evidence type="ECO:0000256" key="5">
    <source>
        <dbReference type="SAM" id="SignalP"/>
    </source>
</evidence>
<dbReference type="InterPro" id="IPR039424">
    <property type="entry name" value="SBP_5"/>
</dbReference>
<dbReference type="EMBL" id="PXYV01000028">
    <property type="protein sequence ID" value="PSR21724.1"/>
    <property type="molecule type" value="Genomic_DNA"/>
</dbReference>
<evidence type="ECO:0000256" key="2">
    <source>
        <dbReference type="ARBA" id="ARBA00005695"/>
    </source>
</evidence>
<evidence type="ECO:0000256" key="4">
    <source>
        <dbReference type="ARBA" id="ARBA00022729"/>
    </source>
</evidence>
<accession>A0A2T2WHL2</accession>
<dbReference type="Pfam" id="PF00496">
    <property type="entry name" value="SBP_bac_5"/>
    <property type="match status" value="1"/>
</dbReference>
<comment type="similarity">
    <text evidence="2">Belongs to the bacterial solute-binding protein 5 family.</text>
</comment>
<evidence type="ECO:0000313" key="7">
    <source>
        <dbReference type="EMBL" id="PSR21724.1"/>
    </source>
</evidence>
<evidence type="ECO:0000256" key="1">
    <source>
        <dbReference type="ARBA" id="ARBA00004196"/>
    </source>
</evidence>
<keyword evidence="3" id="KW-0813">Transport</keyword>
<reference evidence="7 8" key="1">
    <citation type="journal article" date="2014" name="BMC Genomics">
        <title>Comparison of environmental and isolate Sulfobacillus genomes reveals diverse carbon, sulfur, nitrogen, and hydrogen metabolisms.</title>
        <authorList>
            <person name="Justice N.B."/>
            <person name="Norman A."/>
            <person name="Brown C.T."/>
            <person name="Singh A."/>
            <person name="Thomas B.C."/>
            <person name="Banfield J.F."/>
        </authorList>
    </citation>
    <scope>NUCLEOTIDE SEQUENCE [LARGE SCALE GENOMIC DNA]</scope>
    <source>
        <strain evidence="7">AMDSBA3</strain>
    </source>
</reference>
<dbReference type="PANTHER" id="PTHR30290:SF10">
    <property type="entry name" value="PERIPLASMIC OLIGOPEPTIDE-BINDING PROTEIN-RELATED"/>
    <property type="match status" value="1"/>
</dbReference>
<name>A0A2T2WHL2_9FIRM</name>
<dbReference type="Proteomes" id="UP000241848">
    <property type="component" value="Unassembled WGS sequence"/>
</dbReference>
<protein>
    <submittedName>
        <fullName evidence="7">ABC transporter substrate-binding protein</fullName>
    </submittedName>
</protein>
<proteinExistence type="inferred from homology"/>
<dbReference type="InterPro" id="IPR000914">
    <property type="entry name" value="SBP_5_dom"/>
</dbReference>
<organism evidence="7 8">
    <name type="scientific">Sulfobacillus acidophilus</name>
    <dbReference type="NCBI Taxonomy" id="53633"/>
    <lineage>
        <taxon>Bacteria</taxon>
        <taxon>Bacillati</taxon>
        <taxon>Bacillota</taxon>
        <taxon>Clostridia</taxon>
        <taxon>Eubacteriales</taxon>
        <taxon>Clostridiales Family XVII. Incertae Sedis</taxon>
        <taxon>Sulfobacillus</taxon>
    </lineage>
</organism>
<dbReference type="GO" id="GO:1904680">
    <property type="term" value="F:peptide transmembrane transporter activity"/>
    <property type="evidence" value="ECO:0007669"/>
    <property type="project" value="TreeGrafter"/>
</dbReference>
<feature type="chain" id="PRO_5015667829" evidence="5">
    <location>
        <begin position="22"/>
        <end position="573"/>
    </location>
</feature>
<evidence type="ECO:0000256" key="3">
    <source>
        <dbReference type="ARBA" id="ARBA00022448"/>
    </source>
</evidence>
<dbReference type="PANTHER" id="PTHR30290">
    <property type="entry name" value="PERIPLASMIC BINDING COMPONENT OF ABC TRANSPORTER"/>
    <property type="match status" value="1"/>
</dbReference>